<organism evidence="1 2">
    <name type="scientific">Collybiopsis luxurians FD-317 M1</name>
    <dbReference type="NCBI Taxonomy" id="944289"/>
    <lineage>
        <taxon>Eukaryota</taxon>
        <taxon>Fungi</taxon>
        <taxon>Dikarya</taxon>
        <taxon>Basidiomycota</taxon>
        <taxon>Agaricomycotina</taxon>
        <taxon>Agaricomycetes</taxon>
        <taxon>Agaricomycetidae</taxon>
        <taxon>Agaricales</taxon>
        <taxon>Marasmiineae</taxon>
        <taxon>Omphalotaceae</taxon>
        <taxon>Collybiopsis</taxon>
        <taxon>Collybiopsis luxurians</taxon>
    </lineage>
</organism>
<dbReference type="HOGENOM" id="CLU_1503612_0_0_1"/>
<sequence length="179" mass="20322">MLLLNDARRYPVVTLAGVEASTYLQITSSDELYDSMALLTTVSFTELISAVNNLDDRINGENSVIKRLLPESDEHKIAVISSKLDSMTEILESFRYLIMRCGSDEHRAWLSSVNEIRRTHILRLKTLASETDKWPIIFRLVSDEIGRNLDSLCAVVTRDQAFFLKTVRSIRSEILDTGI</sequence>
<evidence type="ECO:0000313" key="1">
    <source>
        <dbReference type="EMBL" id="KIK55651.1"/>
    </source>
</evidence>
<reference evidence="1 2" key="1">
    <citation type="submission" date="2014-04" db="EMBL/GenBank/DDBJ databases">
        <title>Evolutionary Origins and Diversification of the Mycorrhizal Mutualists.</title>
        <authorList>
            <consortium name="DOE Joint Genome Institute"/>
            <consortium name="Mycorrhizal Genomics Consortium"/>
            <person name="Kohler A."/>
            <person name="Kuo A."/>
            <person name="Nagy L.G."/>
            <person name="Floudas D."/>
            <person name="Copeland A."/>
            <person name="Barry K.W."/>
            <person name="Cichocki N."/>
            <person name="Veneault-Fourrey C."/>
            <person name="LaButti K."/>
            <person name="Lindquist E.A."/>
            <person name="Lipzen A."/>
            <person name="Lundell T."/>
            <person name="Morin E."/>
            <person name="Murat C."/>
            <person name="Riley R."/>
            <person name="Ohm R."/>
            <person name="Sun H."/>
            <person name="Tunlid A."/>
            <person name="Henrissat B."/>
            <person name="Grigoriev I.V."/>
            <person name="Hibbett D.S."/>
            <person name="Martin F."/>
        </authorList>
    </citation>
    <scope>NUCLEOTIDE SEQUENCE [LARGE SCALE GENOMIC DNA]</scope>
    <source>
        <strain evidence="1 2">FD-317 M1</strain>
    </source>
</reference>
<dbReference type="Proteomes" id="UP000053593">
    <property type="component" value="Unassembled WGS sequence"/>
</dbReference>
<name>A0A0D0BLK1_9AGAR</name>
<proteinExistence type="predicted"/>
<gene>
    <name evidence="1" type="ORF">GYMLUDRAFT_248469</name>
</gene>
<accession>A0A0D0BLK1</accession>
<protein>
    <submittedName>
        <fullName evidence="1">Uncharacterized protein</fullName>
    </submittedName>
</protein>
<evidence type="ECO:0000313" key="2">
    <source>
        <dbReference type="Proteomes" id="UP000053593"/>
    </source>
</evidence>
<dbReference type="EMBL" id="KN834804">
    <property type="protein sequence ID" value="KIK55651.1"/>
    <property type="molecule type" value="Genomic_DNA"/>
</dbReference>
<dbReference type="AlphaFoldDB" id="A0A0D0BLK1"/>
<keyword evidence="2" id="KW-1185">Reference proteome</keyword>